<accession>F4LIR7</accession>
<evidence type="ECO:0000256" key="1">
    <source>
        <dbReference type="SAM" id="SignalP"/>
    </source>
</evidence>
<name>F4LIR7_TREBD</name>
<dbReference type="HOGENOM" id="CLU_1342752_0_0_12"/>
<sequence length="204" mass="21425">MKRVFFLVTVLALVTAGSVFAQNGTDIIDRIGTESAEISDSTAAEPENAEVPEAIAAEPESAEVPEAIAATESKSEAYDELKEAVENDADLTVFAQALAQADIDASVLEKGVTAFIPVDGSEPDAAQLANSITDYLVAGKLTTEELFMKSSITALSGKELPIQIRGNTFTVNGSALVGLDSINTGSIVVHKIAETFTDFRVSIK</sequence>
<dbReference type="InterPro" id="IPR000782">
    <property type="entry name" value="FAS1_domain"/>
</dbReference>
<dbReference type="SUPFAM" id="SSF82153">
    <property type="entry name" value="FAS1 domain"/>
    <property type="match status" value="1"/>
</dbReference>
<dbReference type="AlphaFoldDB" id="F4LIR7"/>
<evidence type="ECO:0000259" key="2">
    <source>
        <dbReference type="PROSITE" id="PS50213"/>
    </source>
</evidence>
<protein>
    <submittedName>
        <fullName evidence="3">Beta-Ig-H3/fasciclin</fullName>
    </submittedName>
</protein>
<feature type="chain" id="PRO_5003316626" evidence="1">
    <location>
        <begin position="22"/>
        <end position="204"/>
    </location>
</feature>
<dbReference type="Pfam" id="PF02469">
    <property type="entry name" value="Fasciclin"/>
    <property type="match status" value="1"/>
</dbReference>
<gene>
    <name evidence="3" type="ordered locus">Trebr_0806</name>
</gene>
<dbReference type="PROSITE" id="PS50213">
    <property type="entry name" value="FAS1"/>
    <property type="match status" value="1"/>
</dbReference>
<dbReference type="KEGG" id="tbe:Trebr_0806"/>
<dbReference type="InterPro" id="IPR036378">
    <property type="entry name" value="FAS1_dom_sf"/>
</dbReference>
<organism evidence="3 4">
    <name type="scientific">Treponema brennaborense (strain DSM 12168 / CIP 105900 / DD5/3)</name>
    <dbReference type="NCBI Taxonomy" id="906968"/>
    <lineage>
        <taxon>Bacteria</taxon>
        <taxon>Pseudomonadati</taxon>
        <taxon>Spirochaetota</taxon>
        <taxon>Spirochaetia</taxon>
        <taxon>Spirochaetales</taxon>
        <taxon>Treponemataceae</taxon>
        <taxon>Treponema</taxon>
    </lineage>
</organism>
<dbReference type="Proteomes" id="UP000006546">
    <property type="component" value="Chromosome"/>
</dbReference>
<feature type="domain" description="FAS1" evidence="2">
    <location>
        <begin position="78"/>
        <end position="196"/>
    </location>
</feature>
<dbReference type="EMBL" id="CP002696">
    <property type="protein sequence ID" value="AEE16242.1"/>
    <property type="molecule type" value="Genomic_DNA"/>
</dbReference>
<dbReference type="RefSeq" id="WP_013757961.1">
    <property type="nucleotide sequence ID" value="NC_015500.1"/>
</dbReference>
<dbReference type="Gene3D" id="2.30.180.10">
    <property type="entry name" value="FAS1 domain"/>
    <property type="match status" value="1"/>
</dbReference>
<evidence type="ECO:0000313" key="4">
    <source>
        <dbReference type="Proteomes" id="UP000006546"/>
    </source>
</evidence>
<dbReference type="STRING" id="906968.Trebr_0806"/>
<proteinExistence type="predicted"/>
<keyword evidence="4" id="KW-1185">Reference proteome</keyword>
<reference evidence="4" key="1">
    <citation type="submission" date="2011-04" db="EMBL/GenBank/DDBJ databases">
        <title>The complete genome of Treponema brennaborense DSM 12168.</title>
        <authorList>
            <person name="Lucas S."/>
            <person name="Han J."/>
            <person name="Lapidus A."/>
            <person name="Bruce D."/>
            <person name="Goodwin L."/>
            <person name="Pitluck S."/>
            <person name="Peters L."/>
            <person name="Kyrpides N."/>
            <person name="Mavromatis K."/>
            <person name="Ivanova N."/>
            <person name="Mikhailova N."/>
            <person name="Pagani I."/>
            <person name="Teshima H."/>
            <person name="Detter J.C."/>
            <person name="Tapia R."/>
            <person name="Han C."/>
            <person name="Land M."/>
            <person name="Hauser L."/>
            <person name="Markowitz V."/>
            <person name="Cheng J.-F."/>
            <person name="Hugenholtz P."/>
            <person name="Woyke T."/>
            <person name="Wu D."/>
            <person name="Gronow S."/>
            <person name="Wellnitz S."/>
            <person name="Brambilla E."/>
            <person name="Klenk H.-P."/>
            <person name="Eisen J.A."/>
        </authorList>
    </citation>
    <scope>NUCLEOTIDE SEQUENCE [LARGE SCALE GENOMIC DNA]</scope>
    <source>
        <strain evidence="4">DSM 12168 / CIP 105900 / DD5/3</strain>
    </source>
</reference>
<evidence type="ECO:0000313" key="3">
    <source>
        <dbReference type="EMBL" id="AEE16242.1"/>
    </source>
</evidence>
<feature type="signal peptide" evidence="1">
    <location>
        <begin position="1"/>
        <end position="21"/>
    </location>
</feature>
<keyword evidence="1" id="KW-0732">Signal</keyword>